<gene>
    <name evidence="1" type="ORF">ABID16_003376</name>
</gene>
<dbReference type="RefSeq" id="WP_354557517.1">
    <property type="nucleotide sequence ID" value="NZ_JBEPMB010000005.1"/>
</dbReference>
<reference evidence="1 2" key="1">
    <citation type="submission" date="2024-06" db="EMBL/GenBank/DDBJ databases">
        <title>Genomic Encyclopedia of Type Strains, Phase IV (KMG-IV): sequencing the most valuable type-strain genomes for metagenomic binning, comparative biology and taxonomic classification.</title>
        <authorList>
            <person name="Goeker M."/>
        </authorList>
    </citation>
    <scope>NUCLEOTIDE SEQUENCE [LARGE SCALE GENOMIC DNA]</scope>
    <source>
        <strain evidence="1 2">DSM 29780</strain>
    </source>
</reference>
<dbReference type="Proteomes" id="UP001549047">
    <property type="component" value="Unassembled WGS sequence"/>
</dbReference>
<protein>
    <recommendedName>
        <fullName evidence="3">Anti-sigma factor NepR domain-containing protein</fullName>
    </recommendedName>
</protein>
<sequence>MADDFDENAGRAADLEVERLFDQLVSEVGATEIPFEIRRLALKLQTLIDARKDHAPVPA</sequence>
<evidence type="ECO:0000313" key="1">
    <source>
        <dbReference type="EMBL" id="MET3615033.1"/>
    </source>
</evidence>
<organism evidence="1 2">
    <name type="scientific">Rhizobium aquaticum</name>
    <dbReference type="NCBI Taxonomy" id="1549636"/>
    <lineage>
        <taxon>Bacteria</taxon>
        <taxon>Pseudomonadati</taxon>
        <taxon>Pseudomonadota</taxon>
        <taxon>Alphaproteobacteria</taxon>
        <taxon>Hyphomicrobiales</taxon>
        <taxon>Rhizobiaceae</taxon>
        <taxon>Rhizobium/Agrobacterium group</taxon>
        <taxon>Rhizobium</taxon>
    </lineage>
</organism>
<evidence type="ECO:0008006" key="3">
    <source>
        <dbReference type="Google" id="ProtNLM"/>
    </source>
</evidence>
<name>A0ABV2J328_9HYPH</name>
<dbReference type="EMBL" id="JBEPMB010000005">
    <property type="protein sequence ID" value="MET3615033.1"/>
    <property type="molecule type" value="Genomic_DNA"/>
</dbReference>
<keyword evidence="2" id="KW-1185">Reference proteome</keyword>
<evidence type="ECO:0000313" key="2">
    <source>
        <dbReference type="Proteomes" id="UP001549047"/>
    </source>
</evidence>
<proteinExistence type="predicted"/>
<comment type="caution">
    <text evidence="1">The sequence shown here is derived from an EMBL/GenBank/DDBJ whole genome shotgun (WGS) entry which is preliminary data.</text>
</comment>
<accession>A0ABV2J328</accession>